<organism evidence="10 11">
    <name type="scientific">Amycolatopsis echigonensis</name>
    <dbReference type="NCBI Taxonomy" id="2576905"/>
    <lineage>
        <taxon>Bacteria</taxon>
        <taxon>Bacillati</taxon>
        <taxon>Actinomycetota</taxon>
        <taxon>Actinomycetes</taxon>
        <taxon>Pseudonocardiales</taxon>
        <taxon>Pseudonocardiaceae</taxon>
        <taxon>Amycolatopsis</taxon>
    </lineage>
</organism>
<keyword evidence="2" id="KW-0805">Transcription regulation</keyword>
<evidence type="ECO:0000256" key="6">
    <source>
        <dbReference type="ARBA" id="ARBA00070406"/>
    </source>
</evidence>
<protein>
    <recommendedName>
        <fullName evidence="6">Glycerol operon regulatory protein</fullName>
    </recommendedName>
</protein>
<evidence type="ECO:0000313" key="10">
    <source>
        <dbReference type="EMBL" id="PKV95287.1"/>
    </source>
</evidence>
<dbReference type="GO" id="GO:0003677">
    <property type="term" value="F:DNA binding"/>
    <property type="evidence" value="ECO:0007669"/>
    <property type="project" value="UniProtKB-KW"/>
</dbReference>
<dbReference type="FunFam" id="1.10.10.10:FF:000056">
    <property type="entry name" value="IclR family transcriptional regulator"/>
    <property type="match status" value="1"/>
</dbReference>
<dbReference type="EMBL" id="JACJHR010000061">
    <property type="protein sequence ID" value="MBB2503833.1"/>
    <property type="molecule type" value="Genomic_DNA"/>
</dbReference>
<dbReference type="PROSITE" id="PS51078">
    <property type="entry name" value="ICLR_ED"/>
    <property type="match status" value="1"/>
</dbReference>
<dbReference type="Gene3D" id="1.10.10.10">
    <property type="entry name" value="Winged helix-like DNA-binding domain superfamily/Winged helix DNA-binding domain"/>
    <property type="match status" value="1"/>
</dbReference>
<dbReference type="EMBL" id="PJMY01000003">
    <property type="protein sequence ID" value="PKV95287.1"/>
    <property type="molecule type" value="Genomic_DNA"/>
</dbReference>
<feature type="domain" description="IclR-ED" evidence="8">
    <location>
        <begin position="70"/>
        <end position="259"/>
    </location>
</feature>
<dbReference type="SUPFAM" id="SSF55781">
    <property type="entry name" value="GAF domain-like"/>
    <property type="match status" value="1"/>
</dbReference>
<sequence>MAESPVRSVDKALAVLQLLGEKGPDGLSLVDIAQALGSPKSGAHLTLSALRHRGFVTQDRESGRYRLGGETLRVAASYEEKLSFRTSLLPLIRRLSEEIRQVCHVGILDGADIIYLEKVDADRSVTVGSKIGGRNPAASTALGRAVLACHEWNSGALRAQLGGTKAGPLPGLSWTHLQDALEQARARGYALDLEENEPGIACVAVPVLLNGVPCCAISISTLAGETGPATLAGYVERLHALAAQYLVPPLQLPPRPVGARPR</sequence>
<dbReference type="Pfam" id="PF01614">
    <property type="entry name" value="IclR_C"/>
    <property type="match status" value="1"/>
</dbReference>
<reference evidence="9 12" key="2">
    <citation type="submission" date="2020-08" db="EMBL/GenBank/DDBJ databases">
        <title>Amycolatopsis echigonensis JCM 21831.</title>
        <authorList>
            <person name="Tedsree N."/>
            <person name="Kuncharoen N."/>
            <person name="Likhitwitayawuid K."/>
            <person name="Tanasupawat S."/>
        </authorList>
    </citation>
    <scope>NUCLEOTIDE SEQUENCE [LARGE SCALE GENOMIC DNA]</scope>
    <source>
        <strain evidence="9 12">JCM 21831</strain>
    </source>
</reference>
<evidence type="ECO:0000256" key="1">
    <source>
        <dbReference type="ARBA" id="ARBA00022798"/>
    </source>
</evidence>
<feature type="domain" description="HTH iclR-type" evidence="7">
    <location>
        <begin position="6"/>
        <end position="69"/>
    </location>
</feature>
<dbReference type="GO" id="GO:0006071">
    <property type="term" value="P:glycerol metabolic process"/>
    <property type="evidence" value="ECO:0007669"/>
    <property type="project" value="UniProtKB-KW"/>
</dbReference>
<evidence type="ECO:0000256" key="4">
    <source>
        <dbReference type="ARBA" id="ARBA00023163"/>
    </source>
</evidence>
<dbReference type="PANTHER" id="PTHR30136:SF35">
    <property type="entry name" value="HTH-TYPE TRANSCRIPTIONAL REGULATOR RV1719"/>
    <property type="match status" value="1"/>
</dbReference>
<dbReference type="PROSITE" id="PS51077">
    <property type="entry name" value="HTH_ICLR"/>
    <property type="match status" value="1"/>
</dbReference>
<evidence type="ECO:0000256" key="3">
    <source>
        <dbReference type="ARBA" id="ARBA00023125"/>
    </source>
</evidence>
<keyword evidence="11" id="KW-1185">Reference proteome</keyword>
<evidence type="ECO:0000313" key="11">
    <source>
        <dbReference type="Proteomes" id="UP000233750"/>
    </source>
</evidence>
<name>A0A2N3WN43_9PSEU</name>
<evidence type="ECO:0000313" key="12">
    <source>
        <dbReference type="Proteomes" id="UP000550260"/>
    </source>
</evidence>
<dbReference type="GO" id="GO:0003700">
    <property type="term" value="F:DNA-binding transcription factor activity"/>
    <property type="evidence" value="ECO:0007669"/>
    <property type="project" value="TreeGrafter"/>
</dbReference>
<dbReference type="SUPFAM" id="SSF46785">
    <property type="entry name" value="Winged helix' DNA-binding domain"/>
    <property type="match status" value="1"/>
</dbReference>
<keyword evidence="4" id="KW-0804">Transcription</keyword>
<dbReference type="InterPro" id="IPR036388">
    <property type="entry name" value="WH-like_DNA-bd_sf"/>
</dbReference>
<dbReference type="Proteomes" id="UP000233750">
    <property type="component" value="Unassembled WGS sequence"/>
</dbReference>
<dbReference type="InterPro" id="IPR005471">
    <property type="entry name" value="Tscrpt_reg_IclR_N"/>
</dbReference>
<dbReference type="Pfam" id="PF09339">
    <property type="entry name" value="HTH_IclR"/>
    <property type="match status" value="1"/>
</dbReference>
<evidence type="ECO:0000259" key="8">
    <source>
        <dbReference type="PROSITE" id="PS51078"/>
    </source>
</evidence>
<dbReference type="Proteomes" id="UP000550260">
    <property type="component" value="Unassembled WGS sequence"/>
</dbReference>
<dbReference type="InterPro" id="IPR050707">
    <property type="entry name" value="HTH_MetabolicPath_Reg"/>
</dbReference>
<evidence type="ECO:0000256" key="2">
    <source>
        <dbReference type="ARBA" id="ARBA00023015"/>
    </source>
</evidence>
<evidence type="ECO:0000313" key="9">
    <source>
        <dbReference type="EMBL" id="MBB2503833.1"/>
    </source>
</evidence>
<accession>A0A2N3WN43</accession>
<comment type="function">
    <text evidence="5">May be an activator protein for the gylABX operon.</text>
</comment>
<dbReference type="InterPro" id="IPR036390">
    <property type="entry name" value="WH_DNA-bd_sf"/>
</dbReference>
<dbReference type="AlphaFoldDB" id="A0A2N3WN43"/>
<dbReference type="Gene3D" id="3.30.450.40">
    <property type="match status" value="1"/>
</dbReference>
<keyword evidence="1" id="KW-0319">Glycerol metabolism</keyword>
<keyword evidence="3" id="KW-0238">DNA-binding</keyword>
<comment type="caution">
    <text evidence="10">The sequence shown here is derived from an EMBL/GenBank/DDBJ whole genome shotgun (WGS) entry which is preliminary data.</text>
</comment>
<reference evidence="10 11" key="1">
    <citation type="submission" date="2017-12" db="EMBL/GenBank/DDBJ databases">
        <title>Sequencing the genomes of 1000 Actinobacteria strains.</title>
        <authorList>
            <person name="Klenk H.-P."/>
        </authorList>
    </citation>
    <scope>NUCLEOTIDE SEQUENCE [LARGE SCALE GENOMIC DNA]</scope>
    <source>
        <strain evidence="10 11">DSM 45165</strain>
    </source>
</reference>
<dbReference type="PANTHER" id="PTHR30136">
    <property type="entry name" value="HELIX-TURN-HELIX TRANSCRIPTIONAL REGULATOR, ICLR FAMILY"/>
    <property type="match status" value="1"/>
</dbReference>
<dbReference type="OrthoDB" id="4068713at2"/>
<proteinExistence type="predicted"/>
<dbReference type="SMART" id="SM00346">
    <property type="entry name" value="HTH_ICLR"/>
    <property type="match status" value="1"/>
</dbReference>
<accession>A0A8E1W4Z5</accession>
<evidence type="ECO:0000259" key="7">
    <source>
        <dbReference type="PROSITE" id="PS51077"/>
    </source>
</evidence>
<dbReference type="GO" id="GO:0045892">
    <property type="term" value="P:negative regulation of DNA-templated transcription"/>
    <property type="evidence" value="ECO:0007669"/>
    <property type="project" value="TreeGrafter"/>
</dbReference>
<dbReference type="RefSeq" id="WP_101438442.1">
    <property type="nucleotide sequence ID" value="NZ_JACJHR010000061.1"/>
</dbReference>
<gene>
    <name evidence="10" type="ORF">ATK30_6201</name>
    <name evidence="9" type="ORF">H5411_32425</name>
</gene>
<dbReference type="InterPro" id="IPR014757">
    <property type="entry name" value="Tscrpt_reg_IclR_C"/>
</dbReference>
<dbReference type="InterPro" id="IPR029016">
    <property type="entry name" value="GAF-like_dom_sf"/>
</dbReference>
<evidence type="ECO:0000256" key="5">
    <source>
        <dbReference type="ARBA" id="ARBA00058938"/>
    </source>
</evidence>